<evidence type="ECO:0000256" key="1">
    <source>
        <dbReference type="ARBA" id="ARBA00004147"/>
    </source>
</evidence>
<evidence type="ECO:0000256" key="13">
    <source>
        <dbReference type="ARBA" id="ARBA00034808"/>
    </source>
</evidence>
<evidence type="ECO:0000259" key="17">
    <source>
        <dbReference type="PROSITE" id="PS51206"/>
    </source>
</evidence>
<keyword evidence="8" id="KW-0347">Helicase</keyword>
<evidence type="ECO:0000256" key="9">
    <source>
        <dbReference type="ARBA" id="ARBA00022840"/>
    </source>
</evidence>
<dbReference type="SUPFAM" id="SSF52540">
    <property type="entry name" value="P-loop containing nucleoside triphosphate hydrolases"/>
    <property type="match status" value="1"/>
</dbReference>
<dbReference type="Gene3D" id="3.40.50.300">
    <property type="entry name" value="P-loop containing nucleotide triphosphate hydrolases"/>
    <property type="match status" value="1"/>
</dbReference>
<sequence>MADYPESPDSPPGTYSDLFDNEATEVYASGDDEVQEEESDETLAGGQGCKRRLPSTPGSATDVGEALSPQFDALQLSRKPRSKKCRRKLNMTLDSECGNSTCAASSTPAMSALAFSFEKRSQRIKQQALFKDSFMVSFSDISRQFKSNKTQSNGWVFALFDYCMDITHLHNALKETCTSILTDHNPTYRSYFFLCDFISRKSRESLLHLIRPFGVAAEDVHLCEPPNTRSVPAAVFFTKVTLLHGMLPLWIQQLTAIGDSNADQFKLVEMIQWAYDNNYTEESRIAYEYAKLATEDTNAKAWLKNNSQAKYVKDCAVMVRLYKKGEVQAMSLSDLIVDRCEHFTVYDPDGWKNILLLLRFQQIPLAEFLKALKDCLHCVPKKCCLAFVGVPDSGKSMLCMSLIEFLEGRVLSFSNARSHFWLQPLGECKIALIDDATKPCWQYIETYMRNALDGNPVCLDAKYKAPVQIRCPPILITSNVDIRQATTDADGMAQESDFKYLLNRISIFPFCRPIPVREGRLRFTVQTSDWKSFFLTYSSALEFDLTDYQDGCEHETDGNAG</sequence>
<keyword evidence="3" id="KW-0597">Phosphoprotein</keyword>
<evidence type="ECO:0000256" key="11">
    <source>
        <dbReference type="ARBA" id="ARBA00023235"/>
    </source>
</evidence>
<dbReference type="SUPFAM" id="SSF55464">
    <property type="entry name" value="Origin of replication-binding domain, RBD-like"/>
    <property type="match status" value="1"/>
</dbReference>
<dbReference type="Pfam" id="PF20450">
    <property type="entry name" value="PPV_E1_DBD"/>
    <property type="match status" value="1"/>
</dbReference>
<dbReference type="GO" id="GO:0016887">
    <property type="term" value="F:ATP hydrolysis activity"/>
    <property type="evidence" value="ECO:0007669"/>
    <property type="project" value="RHEA"/>
</dbReference>
<evidence type="ECO:0000256" key="15">
    <source>
        <dbReference type="ARBA" id="ARBA00093297"/>
    </source>
</evidence>
<feature type="domain" description="SF3 helicase" evidence="17">
    <location>
        <begin position="363"/>
        <end position="523"/>
    </location>
</feature>
<dbReference type="GO" id="GO:0006260">
    <property type="term" value="P:DNA replication"/>
    <property type="evidence" value="ECO:0007669"/>
    <property type="project" value="UniProtKB-KW"/>
</dbReference>
<dbReference type="InterPro" id="IPR027417">
    <property type="entry name" value="P-loop_NTPase"/>
</dbReference>
<comment type="catalytic activity">
    <reaction evidence="12">
        <text>Couples ATP hydrolysis with the unwinding of duplex DNA by translocating in the 3'-5' direction.</text>
        <dbReference type="EC" id="5.6.2.4"/>
    </reaction>
</comment>
<dbReference type="GO" id="GO:0042025">
    <property type="term" value="C:host cell nucleus"/>
    <property type="evidence" value="ECO:0007669"/>
    <property type="project" value="UniProtKB-SubCell"/>
</dbReference>
<comment type="subcellular location">
    <subcellularLocation>
        <location evidence="1">Host nucleus</location>
    </subcellularLocation>
</comment>
<keyword evidence="6" id="KW-0547">Nucleotide-binding</keyword>
<evidence type="ECO:0000313" key="18">
    <source>
        <dbReference type="EMBL" id="ACD39814.1"/>
    </source>
</evidence>
<dbReference type="EC" id="5.6.2.4" evidence="13"/>
<dbReference type="Proteomes" id="UP000134884">
    <property type="component" value="Segment"/>
</dbReference>
<feature type="region of interest" description="Disordered" evidence="16">
    <location>
        <begin position="30"/>
        <end position="64"/>
    </location>
</feature>
<evidence type="ECO:0000256" key="12">
    <source>
        <dbReference type="ARBA" id="ARBA00034617"/>
    </source>
</evidence>
<dbReference type="Gene3D" id="3.40.1310.10">
    <property type="match status" value="1"/>
</dbReference>
<proteinExistence type="predicted"/>
<dbReference type="KEGG" id="vg:7018753"/>
<name>B6RUQ0_9PAPI</name>
<evidence type="ECO:0000256" key="4">
    <source>
        <dbReference type="ARBA" id="ARBA00022562"/>
    </source>
</evidence>
<dbReference type="Pfam" id="PF00519">
    <property type="entry name" value="PPV_E1_C"/>
    <property type="match status" value="1"/>
</dbReference>
<keyword evidence="2" id="KW-0244">Early protein</keyword>
<dbReference type="InterPro" id="IPR016393">
    <property type="entry name" value="Rep_E1_papillomaV"/>
</dbReference>
<evidence type="ECO:0000256" key="3">
    <source>
        <dbReference type="ARBA" id="ARBA00022553"/>
    </source>
</evidence>
<dbReference type="InterPro" id="IPR046832">
    <property type="entry name" value="PPV_E1_DBD"/>
</dbReference>
<comment type="function">
    <text evidence="15">ATP-dependent DNA 3'-5' helicase required for initiation of viral DNA replication. It forms a complex with the viral E2 protein. The E1-E2 complex binds to the replication origin which contains binding sites for both proteins. During the initial step, a dimer of E1 interacts with a dimer of protein E2 leading to a complex that binds the viral origin of replication with high specificity. Then, a second dimer of E1 displaces the E2 dimer in an ATP-dependent manner to form the E1 tetramer. Following this, two E1 monomers are added to each half of the site, which results in the formation of two E1 trimers on the viral ori. Subsequently, two hexamers will be created. The double hexamer acts as a bi-directional helicase machinery and unwinds the viral DNA and then recruits the host DNA polymerase to start replication.</text>
</comment>
<keyword evidence="10" id="KW-0238">DNA-binding</keyword>
<dbReference type="PIRSF" id="PIRSF003383">
    <property type="entry name" value="Rep_E1_papillomaV"/>
    <property type="match status" value="1"/>
</dbReference>
<evidence type="ECO:0000256" key="8">
    <source>
        <dbReference type="ARBA" id="ARBA00022806"/>
    </source>
</evidence>
<gene>
    <name evidence="18" type="primary">E1</name>
</gene>
<dbReference type="InterPro" id="IPR046935">
    <property type="entry name" value="PPV_E1_DBD_sf"/>
</dbReference>
<dbReference type="Gene3D" id="1.10.10.510">
    <property type="entry name" value="Zinc finger, large T-antigen D1 domain"/>
    <property type="match status" value="1"/>
</dbReference>
<organism evidence="18 19">
    <name type="scientific">Caretta caretta papillomavirus 1</name>
    <dbReference type="NCBI Taxonomy" id="485241"/>
    <lineage>
        <taxon>Viruses</taxon>
        <taxon>Monodnaviria</taxon>
        <taxon>Shotokuvirae</taxon>
        <taxon>Cossaviricota</taxon>
        <taxon>Papovaviricetes</taxon>
        <taxon>Zurhausenvirales</taxon>
        <taxon>Papillomaviridae</taxon>
        <taxon>Firstpapillomavirinae</taxon>
        <taxon>Dyozetapapillomavirus</taxon>
        <taxon>Dyozetapapillomavirus 1</taxon>
    </lineage>
</organism>
<evidence type="ECO:0000256" key="2">
    <source>
        <dbReference type="ARBA" id="ARBA00022518"/>
    </source>
</evidence>
<keyword evidence="5" id="KW-0235">DNA replication</keyword>
<dbReference type="GeneID" id="7018753"/>
<dbReference type="PROSITE" id="PS51206">
    <property type="entry name" value="SF3_HELICASE_1"/>
    <property type="match status" value="1"/>
</dbReference>
<accession>B6RUQ0</accession>
<dbReference type="InterPro" id="IPR014015">
    <property type="entry name" value="Helicase_SF3_DNA-vir"/>
</dbReference>
<keyword evidence="9" id="KW-0067">ATP-binding</keyword>
<feature type="compositionally biased region" description="Acidic residues" evidence="16">
    <location>
        <begin position="30"/>
        <end position="41"/>
    </location>
</feature>
<evidence type="ECO:0000256" key="14">
    <source>
        <dbReference type="ARBA" id="ARBA00048988"/>
    </source>
</evidence>
<evidence type="ECO:0000313" key="19">
    <source>
        <dbReference type="Proteomes" id="UP000134884"/>
    </source>
</evidence>
<comment type="catalytic activity">
    <reaction evidence="14">
        <text>ATP + H2O = ADP + phosphate + H(+)</text>
        <dbReference type="Rhea" id="RHEA:13065"/>
        <dbReference type="ChEBI" id="CHEBI:15377"/>
        <dbReference type="ChEBI" id="CHEBI:15378"/>
        <dbReference type="ChEBI" id="CHEBI:30616"/>
        <dbReference type="ChEBI" id="CHEBI:43474"/>
        <dbReference type="ChEBI" id="CHEBI:456216"/>
        <dbReference type="EC" id="5.6.2.4"/>
    </reaction>
</comment>
<evidence type="ECO:0000256" key="7">
    <source>
        <dbReference type="ARBA" id="ARBA00022801"/>
    </source>
</evidence>
<dbReference type="GO" id="GO:0005524">
    <property type="term" value="F:ATP binding"/>
    <property type="evidence" value="ECO:0007669"/>
    <property type="project" value="UniProtKB-KW"/>
</dbReference>
<dbReference type="EMBL" id="EU493092">
    <property type="protein sequence ID" value="ACD39814.1"/>
    <property type="molecule type" value="Genomic_DNA"/>
</dbReference>
<dbReference type="GO" id="GO:0003677">
    <property type="term" value="F:DNA binding"/>
    <property type="evidence" value="ECO:0007669"/>
    <property type="project" value="UniProtKB-KW"/>
</dbReference>
<evidence type="ECO:0000256" key="10">
    <source>
        <dbReference type="ARBA" id="ARBA00023125"/>
    </source>
</evidence>
<dbReference type="GO" id="GO:0043138">
    <property type="term" value="F:3'-5' DNA helicase activity"/>
    <property type="evidence" value="ECO:0007669"/>
    <property type="project" value="UniProtKB-EC"/>
</dbReference>
<dbReference type="OrthoDB" id="4795at10239"/>
<dbReference type="InterPro" id="IPR001177">
    <property type="entry name" value="PPV_DNA_helicase_E1_C"/>
</dbReference>
<reference evidence="18 19" key="1">
    <citation type="journal article" date="2009" name="Virology">
        <title>Genomic characterization of two novel reptilian papillomaviruses, Chelonia mydas papillomavirus 1 and Caretta caretta papillomavirus 1.</title>
        <authorList>
            <person name="Herbst L.H."/>
            <person name="Lenz J."/>
            <person name="Van Doorslaer K."/>
            <person name="Chen Z."/>
            <person name="Stacy B.A."/>
            <person name="Wellehan J.F.Jr."/>
            <person name="Manire C.A."/>
            <person name="Burk R.D."/>
        </authorList>
    </citation>
    <scope>NUCLEOTIDE SEQUENCE [LARGE SCALE GENOMIC DNA]</scope>
</reference>
<keyword evidence="11" id="KW-0413">Isomerase</keyword>
<dbReference type="RefSeq" id="YP_002308359.1">
    <property type="nucleotide sequence ID" value="NC_011530.1"/>
</dbReference>
<keyword evidence="7" id="KW-0378">Hydrolase</keyword>
<dbReference type="InterPro" id="IPR037102">
    <property type="entry name" value="Znf_lg_T-Ag_D1_dom_sf"/>
</dbReference>
<evidence type="ECO:0000256" key="5">
    <source>
        <dbReference type="ARBA" id="ARBA00022705"/>
    </source>
</evidence>
<evidence type="ECO:0000256" key="16">
    <source>
        <dbReference type="SAM" id="MobiDB-lite"/>
    </source>
</evidence>
<keyword evidence="19" id="KW-1185">Reference proteome</keyword>
<evidence type="ECO:0000256" key="6">
    <source>
        <dbReference type="ARBA" id="ARBA00022741"/>
    </source>
</evidence>
<keyword evidence="4" id="KW-1048">Host nucleus</keyword>
<protein>
    <recommendedName>
        <fullName evidence="13">DNA 3'-5' helicase</fullName>
        <ecNumber evidence="13">5.6.2.4</ecNumber>
    </recommendedName>
</protein>